<dbReference type="Pfam" id="PF00246">
    <property type="entry name" value="Peptidase_M14"/>
    <property type="match status" value="1"/>
</dbReference>
<dbReference type="SUPFAM" id="SSF53187">
    <property type="entry name" value="Zn-dependent exopeptidases"/>
    <property type="match status" value="2"/>
</dbReference>
<comment type="similarity">
    <text evidence="2 4">Belongs to the peptidase M14 family.</text>
</comment>
<comment type="caution">
    <text evidence="7">The sequence shown here is derived from an EMBL/GenBank/DDBJ whole genome shotgun (WGS) entry which is preliminary data.</text>
</comment>
<evidence type="ECO:0008006" key="9">
    <source>
        <dbReference type="Google" id="ProtNLM"/>
    </source>
</evidence>
<accession>A0ABQ9EWA8</accession>
<keyword evidence="8" id="KW-1185">Reference proteome</keyword>
<feature type="domain" description="SWIM-type" evidence="5">
    <location>
        <begin position="427"/>
        <end position="466"/>
    </location>
</feature>
<evidence type="ECO:0000313" key="7">
    <source>
        <dbReference type="EMBL" id="KAJ8308626.1"/>
    </source>
</evidence>
<evidence type="ECO:0000256" key="1">
    <source>
        <dbReference type="ARBA" id="ARBA00001947"/>
    </source>
</evidence>
<dbReference type="PROSITE" id="PS52035">
    <property type="entry name" value="PEPTIDASE_M14"/>
    <property type="match status" value="1"/>
</dbReference>
<evidence type="ECO:0000259" key="5">
    <source>
        <dbReference type="PROSITE" id="PS50966"/>
    </source>
</evidence>
<evidence type="ECO:0000313" key="8">
    <source>
        <dbReference type="Proteomes" id="UP001217089"/>
    </source>
</evidence>
<dbReference type="InterPro" id="IPR000834">
    <property type="entry name" value="Peptidase_M14"/>
</dbReference>
<dbReference type="PROSITE" id="PS50966">
    <property type="entry name" value="ZF_SWIM"/>
    <property type="match status" value="1"/>
</dbReference>
<dbReference type="Proteomes" id="UP001217089">
    <property type="component" value="Unassembled WGS sequence"/>
</dbReference>
<organism evidence="7 8">
    <name type="scientific">Tegillarca granosa</name>
    <name type="common">Malaysian cockle</name>
    <name type="synonym">Anadara granosa</name>
    <dbReference type="NCBI Taxonomy" id="220873"/>
    <lineage>
        <taxon>Eukaryota</taxon>
        <taxon>Metazoa</taxon>
        <taxon>Spiralia</taxon>
        <taxon>Lophotrochozoa</taxon>
        <taxon>Mollusca</taxon>
        <taxon>Bivalvia</taxon>
        <taxon>Autobranchia</taxon>
        <taxon>Pteriomorphia</taxon>
        <taxon>Arcoida</taxon>
        <taxon>Arcoidea</taxon>
        <taxon>Arcidae</taxon>
        <taxon>Tegillarca</taxon>
    </lineage>
</organism>
<name>A0ABQ9EWA8_TEGGR</name>
<evidence type="ECO:0000256" key="2">
    <source>
        <dbReference type="ARBA" id="ARBA00005988"/>
    </source>
</evidence>
<dbReference type="PANTHER" id="PTHR11705:SF119">
    <property type="entry name" value="OS02G0119300 PROTEIN"/>
    <property type="match status" value="1"/>
</dbReference>
<evidence type="ECO:0000256" key="3">
    <source>
        <dbReference type="PROSITE-ProRule" id="PRU00325"/>
    </source>
</evidence>
<dbReference type="Gene3D" id="3.40.630.10">
    <property type="entry name" value="Zn peptidases"/>
    <property type="match status" value="2"/>
</dbReference>
<dbReference type="SMART" id="SM00631">
    <property type="entry name" value="Zn_pept"/>
    <property type="match status" value="1"/>
</dbReference>
<evidence type="ECO:0000256" key="4">
    <source>
        <dbReference type="PROSITE-ProRule" id="PRU01379"/>
    </source>
</evidence>
<feature type="domain" description="Peptidase M14" evidence="6">
    <location>
        <begin position="55"/>
        <end position="388"/>
    </location>
</feature>
<evidence type="ECO:0000259" key="6">
    <source>
        <dbReference type="PROSITE" id="PS52035"/>
    </source>
</evidence>
<keyword evidence="3" id="KW-0479">Metal-binding</keyword>
<dbReference type="InterPro" id="IPR007527">
    <property type="entry name" value="Znf_SWIM"/>
</dbReference>
<protein>
    <recommendedName>
        <fullName evidence="9">SWIM-type domain-containing protein</fullName>
    </recommendedName>
</protein>
<dbReference type="PANTHER" id="PTHR11705">
    <property type="entry name" value="PROTEASE FAMILY M14 CARBOXYPEPTIDASE A,B"/>
    <property type="match status" value="1"/>
</dbReference>
<comment type="cofactor">
    <cofactor evidence="1">
        <name>Zn(2+)</name>
        <dbReference type="ChEBI" id="CHEBI:29105"/>
    </cofactor>
</comment>
<sequence length="748" mass="85374">MVTITMMVAMMQAVYITTFFKLLLTFTSFILILLQKSHAMDVKPQKEKFTPNYSFYHNITGLERKIKALSNKYPDWIKVDLNYKSRNNRPQFLIHVTDFKEKLIQTKSIKSEKLKVLFSYGEHAREFLPTESMLYLLENITTGITASLKGTSQWLFSENILTNVDLYLIAMANPDGRKYIELSQNYCWRGTSTGVDLERNFDWQFGGKGSSGSKSDEEYRGKKPFSEPETVIYTDITDAVDFDIFVSFHSGINQIYIPYADISLDELSTWKLDSLRSFLCRRGLSTDGSKAELTALCYAAAKMKISVKPSGEDYLKQIEKDYMDLLTLESLILPDPLKLCDGWVDETDGISVWPPVFLSDIANFLMANSDKSTTTKYLNEYKVGKAYEYFSSRWIKEVFYHKISKESMHCFLRAKCTPSQRVNEEDHTVWTCVDKDTGVIRSAYCSCTAGLGQTCNHVAGLLFRLEAANKLGLSTCTSLPCTWDIPCSRSINIEPKLVSEIIIKKSRHGKGVEISIESEAIAEKKNSNSQKTNSKPDNLEAMEDLAWHLSKATKFKHKYGNAFKLTKYAADGTIFDYMAGVRKIPFSYTIELWGLNHKGPSCFDLFNPRSEDLQNVLKEIHPLYASLFTYLIEWKSSDSLAKCQTETVSSSDRLKGKIFPLYKTMGQLIVEADSTSLSRSNHLVRLQVARDCNKLMRVSYRDHYDISKSTTIRKSCNNIMNLLDKDSGLLRVQVRQVGLLRWNISEKI</sequence>
<proteinExistence type="inferred from homology"/>
<dbReference type="EMBL" id="JARBDR010000657">
    <property type="protein sequence ID" value="KAJ8308626.1"/>
    <property type="molecule type" value="Genomic_DNA"/>
</dbReference>
<reference evidence="7 8" key="1">
    <citation type="submission" date="2022-12" db="EMBL/GenBank/DDBJ databases">
        <title>Chromosome-level genome of Tegillarca granosa.</title>
        <authorList>
            <person name="Kim J."/>
        </authorList>
    </citation>
    <scope>NUCLEOTIDE SEQUENCE [LARGE SCALE GENOMIC DNA]</scope>
    <source>
        <strain evidence="7">Teg-2019</strain>
        <tissue evidence="7">Adductor muscle</tissue>
    </source>
</reference>
<comment type="caution">
    <text evidence="4">Lacks conserved residue(s) required for the propagation of feature annotation.</text>
</comment>
<keyword evidence="3" id="KW-0863">Zinc-finger</keyword>
<keyword evidence="3" id="KW-0862">Zinc</keyword>
<gene>
    <name evidence="7" type="ORF">KUTeg_013500</name>
</gene>
<feature type="non-terminal residue" evidence="7">
    <location>
        <position position="748"/>
    </location>
</feature>